<dbReference type="Gene3D" id="2.130.10.30">
    <property type="entry name" value="Regulator of chromosome condensation 1/beta-lactamase-inhibitor protein II"/>
    <property type="match status" value="4"/>
</dbReference>
<dbReference type="EMBL" id="QGGR01000011">
    <property type="protein sequence ID" value="PWK45157.1"/>
    <property type="molecule type" value="Genomic_DNA"/>
</dbReference>
<dbReference type="Pfam" id="PF00415">
    <property type="entry name" value="RCC1"/>
    <property type="match status" value="2"/>
</dbReference>
<feature type="domain" description="RCC1-like" evidence="4">
    <location>
        <begin position="471"/>
        <end position="708"/>
    </location>
</feature>
<dbReference type="PROSITE" id="PS50012">
    <property type="entry name" value="RCC1_3"/>
    <property type="match status" value="10"/>
</dbReference>
<protein>
    <submittedName>
        <fullName evidence="5">Alpha-tubulin suppressor-like RCC1 family protein</fullName>
    </submittedName>
</protein>
<keyword evidence="6" id="KW-1185">Reference proteome</keyword>
<dbReference type="InterPro" id="IPR000408">
    <property type="entry name" value="Reg_chr_condens"/>
</dbReference>
<dbReference type="Proteomes" id="UP000245697">
    <property type="component" value="Unassembled WGS sequence"/>
</dbReference>
<evidence type="ECO:0000313" key="5">
    <source>
        <dbReference type="EMBL" id="PWK45157.1"/>
    </source>
</evidence>
<dbReference type="Pfam" id="PF25390">
    <property type="entry name" value="WD40_RLD"/>
    <property type="match status" value="1"/>
</dbReference>
<feature type="compositionally biased region" description="Basic and acidic residues" evidence="3">
    <location>
        <begin position="553"/>
        <end position="562"/>
    </location>
</feature>
<dbReference type="AlphaFoldDB" id="A0A316FBD8"/>
<evidence type="ECO:0000259" key="4">
    <source>
        <dbReference type="Pfam" id="PF25390"/>
    </source>
</evidence>
<reference evidence="5 6" key="1">
    <citation type="submission" date="2018-05" db="EMBL/GenBank/DDBJ databases">
        <title>Genomic Encyclopedia of Archaeal and Bacterial Type Strains, Phase II (KMG-II): from individual species to whole genera.</title>
        <authorList>
            <person name="Goeker M."/>
        </authorList>
    </citation>
    <scope>NUCLEOTIDE SEQUENCE [LARGE SCALE GENOMIC DNA]</scope>
    <source>
        <strain evidence="5 6">DSM 45184</strain>
    </source>
</reference>
<dbReference type="InterPro" id="IPR051553">
    <property type="entry name" value="Ran_GTPase-activating"/>
</dbReference>
<evidence type="ECO:0000313" key="6">
    <source>
        <dbReference type="Proteomes" id="UP000245697"/>
    </source>
</evidence>
<evidence type="ECO:0000256" key="2">
    <source>
        <dbReference type="ARBA" id="ARBA00022737"/>
    </source>
</evidence>
<proteinExistence type="predicted"/>
<dbReference type="SUPFAM" id="SSF50985">
    <property type="entry name" value="RCC1/BLIP-II"/>
    <property type="match status" value="3"/>
</dbReference>
<accession>A0A316FBD8</accession>
<dbReference type="PRINTS" id="PR00633">
    <property type="entry name" value="RCCNDNSATION"/>
</dbReference>
<dbReference type="InterPro" id="IPR058923">
    <property type="entry name" value="RCC1-like_dom"/>
</dbReference>
<keyword evidence="1" id="KW-0344">Guanine-nucleotide releasing factor</keyword>
<dbReference type="PANTHER" id="PTHR45982:SF1">
    <property type="entry name" value="REGULATOR OF CHROMOSOME CONDENSATION"/>
    <property type="match status" value="1"/>
</dbReference>
<organism evidence="5 6">
    <name type="scientific">Actinoplanes xinjiangensis</name>
    <dbReference type="NCBI Taxonomy" id="512350"/>
    <lineage>
        <taxon>Bacteria</taxon>
        <taxon>Bacillati</taxon>
        <taxon>Actinomycetota</taxon>
        <taxon>Actinomycetes</taxon>
        <taxon>Micromonosporales</taxon>
        <taxon>Micromonosporaceae</taxon>
        <taxon>Actinoplanes</taxon>
    </lineage>
</organism>
<dbReference type="Pfam" id="PF13540">
    <property type="entry name" value="RCC1_2"/>
    <property type="match status" value="4"/>
</dbReference>
<dbReference type="GO" id="GO:0005737">
    <property type="term" value="C:cytoplasm"/>
    <property type="evidence" value="ECO:0007669"/>
    <property type="project" value="TreeGrafter"/>
</dbReference>
<dbReference type="GO" id="GO:0005085">
    <property type="term" value="F:guanyl-nucleotide exchange factor activity"/>
    <property type="evidence" value="ECO:0007669"/>
    <property type="project" value="TreeGrafter"/>
</dbReference>
<feature type="region of interest" description="Disordered" evidence="3">
    <location>
        <begin position="553"/>
        <end position="575"/>
    </location>
</feature>
<evidence type="ECO:0000256" key="3">
    <source>
        <dbReference type="SAM" id="MobiDB-lite"/>
    </source>
</evidence>
<gene>
    <name evidence="5" type="ORF">BC793_111131</name>
</gene>
<comment type="caution">
    <text evidence="5">The sequence shown here is derived from an EMBL/GenBank/DDBJ whole genome shotgun (WGS) entry which is preliminary data.</text>
</comment>
<dbReference type="PANTHER" id="PTHR45982">
    <property type="entry name" value="REGULATOR OF CHROMOSOME CONDENSATION"/>
    <property type="match status" value="1"/>
</dbReference>
<keyword evidence="2" id="KW-0677">Repeat</keyword>
<evidence type="ECO:0000256" key="1">
    <source>
        <dbReference type="ARBA" id="ARBA00022658"/>
    </source>
</evidence>
<name>A0A316FBD8_9ACTN</name>
<sequence length="720" mass="74770">MPMTSPPIVTLWLTAAIAVPQTAEPTWSAVVAGAGDTTCGIRSDRSLWCWGFNGDGQIGDGTTETRTRPARVGAATTWSVVAPTDGHTCGVRTDGSLWCWGRNGDGQLGTGEDDGTRTSPVRVGTATDWTSVATGGGATCGLRTDGSLWCWGDNGGGQLGDGTTDDRRTPVRIGADTDWADIDMNGTTCGLRTTGALWCWGSDHGGIAGGQAETAQTAPARVGTSSSWTSVTAGYSDICAVDSRHDLWCWSSGPADRPDTPVPAPAGFGPQRVGAGLSWSDVTLGRGHTCALRTNGELWCWGDNDAGEVGDGTTARVVQPAHVNADLSWSAVTAGGDRTCALTTAGALWCWGANGYGQLGDGTTSPPAGNEPLSVQPAARWRQVTAGLGHTCALTTAGTLWCWGDNDAGQLGDGTNDTGLPPRRVSDAPWKSVSAGWTSTCGVDGAGALWCWGAEFGGGNRSDEPLRIGTGTTWTGVSTGTSHACVLRHDGSLWCWGSNVAGQLGTADEDLVTAPVRARTDLTTTWTSVSVGTAHTCASDVHGELWCWGADDKGQRGDEKTGDPWSPPIRPGGRTVTTASAAYDDSCAITADKSLWCWGDNSNGQVGAGRTDARPLPGRVGESSGWTTVTVGRGHTCGVRADRSLWCWGSNSAGQLGDGTFTDRHRPVRVGDGTAWQSVSAGESHTCALRTDRSLWCWGDNRQTQLGVLTPVRRPVATTA</sequence>
<dbReference type="InterPro" id="IPR009091">
    <property type="entry name" value="RCC1/BLIP-II"/>
</dbReference>